<dbReference type="CDD" id="cd06225">
    <property type="entry name" value="HAMP"/>
    <property type="match status" value="1"/>
</dbReference>
<dbReference type="PROSITE" id="PS50111">
    <property type="entry name" value="CHEMOTAXIS_TRANSDUC_2"/>
    <property type="match status" value="1"/>
</dbReference>
<feature type="domain" description="Methyl-accepting transducer" evidence="6">
    <location>
        <begin position="268"/>
        <end position="504"/>
    </location>
</feature>
<comment type="subcellular location">
    <subcellularLocation>
        <location evidence="1">Membrane</location>
    </subcellularLocation>
</comment>
<dbReference type="Gene3D" id="1.10.287.950">
    <property type="entry name" value="Methyl-accepting chemotaxis protein"/>
    <property type="match status" value="1"/>
</dbReference>
<dbReference type="PANTHER" id="PTHR32089">
    <property type="entry name" value="METHYL-ACCEPTING CHEMOTAXIS PROTEIN MCPB"/>
    <property type="match status" value="1"/>
</dbReference>
<evidence type="ECO:0000256" key="4">
    <source>
        <dbReference type="PROSITE-ProRule" id="PRU00284"/>
    </source>
</evidence>
<dbReference type="GO" id="GO:0007165">
    <property type="term" value="P:signal transduction"/>
    <property type="evidence" value="ECO:0007669"/>
    <property type="project" value="UniProtKB-KW"/>
</dbReference>
<dbReference type="PANTHER" id="PTHR32089:SF120">
    <property type="entry name" value="METHYL-ACCEPTING CHEMOTAXIS PROTEIN TLPQ"/>
    <property type="match status" value="1"/>
</dbReference>
<keyword evidence="9" id="KW-1185">Reference proteome</keyword>
<keyword evidence="5" id="KW-0472">Membrane</keyword>
<dbReference type="AlphaFoldDB" id="A0A4U1BN79"/>
<dbReference type="Pfam" id="PF12729">
    <property type="entry name" value="4HB_MCP_1"/>
    <property type="match status" value="1"/>
</dbReference>
<dbReference type="InterPro" id="IPR004089">
    <property type="entry name" value="MCPsignal_dom"/>
</dbReference>
<dbReference type="PROSITE" id="PS50885">
    <property type="entry name" value="HAMP"/>
    <property type="match status" value="1"/>
</dbReference>
<keyword evidence="5" id="KW-0812">Transmembrane</keyword>
<protein>
    <submittedName>
        <fullName evidence="8">Methyl-accepting chemotaxis protein</fullName>
    </submittedName>
</protein>
<feature type="domain" description="HAMP" evidence="7">
    <location>
        <begin position="209"/>
        <end position="263"/>
    </location>
</feature>
<dbReference type="EMBL" id="SWCJ01000006">
    <property type="protein sequence ID" value="TKB54986.1"/>
    <property type="molecule type" value="Genomic_DNA"/>
</dbReference>
<evidence type="ECO:0000259" key="6">
    <source>
        <dbReference type="PROSITE" id="PS50111"/>
    </source>
</evidence>
<comment type="caution">
    <text evidence="8">The sequence shown here is derived from an EMBL/GenBank/DDBJ whole genome shotgun (WGS) entry which is preliminary data.</text>
</comment>
<evidence type="ECO:0000313" key="8">
    <source>
        <dbReference type="EMBL" id="TKB54986.1"/>
    </source>
</evidence>
<dbReference type="CDD" id="cd11386">
    <property type="entry name" value="MCP_signal"/>
    <property type="match status" value="1"/>
</dbReference>
<feature type="transmembrane region" description="Helical" evidence="5">
    <location>
        <begin position="188"/>
        <end position="207"/>
    </location>
</feature>
<keyword evidence="2 4" id="KW-0807">Transducer</keyword>
<dbReference type="Proteomes" id="UP000305675">
    <property type="component" value="Unassembled WGS sequence"/>
</dbReference>
<evidence type="ECO:0000313" key="9">
    <source>
        <dbReference type="Proteomes" id="UP000305675"/>
    </source>
</evidence>
<organism evidence="8 9">
    <name type="scientific">Ferrimonas aestuarii</name>
    <dbReference type="NCBI Taxonomy" id="2569539"/>
    <lineage>
        <taxon>Bacteria</taxon>
        <taxon>Pseudomonadati</taxon>
        <taxon>Pseudomonadota</taxon>
        <taxon>Gammaproteobacteria</taxon>
        <taxon>Alteromonadales</taxon>
        <taxon>Ferrimonadaceae</taxon>
        <taxon>Ferrimonas</taxon>
    </lineage>
</organism>
<dbReference type="Pfam" id="PF00015">
    <property type="entry name" value="MCPsignal"/>
    <property type="match status" value="1"/>
</dbReference>
<evidence type="ECO:0000256" key="3">
    <source>
        <dbReference type="ARBA" id="ARBA00029447"/>
    </source>
</evidence>
<dbReference type="OrthoDB" id="7054443at2"/>
<keyword evidence="5" id="KW-1133">Transmembrane helix</keyword>
<dbReference type="InterPro" id="IPR024478">
    <property type="entry name" value="HlyB_4HB_MCP"/>
</dbReference>
<evidence type="ECO:0000256" key="5">
    <source>
        <dbReference type="SAM" id="Phobius"/>
    </source>
</evidence>
<evidence type="ECO:0000259" key="7">
    <source>
        <dbReference type="PROSITE" id="PS50885"/>
    </source>
</evidence>
<evidence type="ECO:0000256" key="2">
    <source>
        <dbReference type="ARBA" id="ARBA00023224"/>
    </source>
</evidence>
<gene>
    <name evidence="8" type="ORF">FCL42_10490</name>
</gene>
<sequence length="541" mass="58706">MKNLPVRRKILLIFFAVGLATLLQTAFVDLRLANLNERITDITQATIPSIILVQNIKTDSNTLRKDQFHLALNLDDEKVNVFLASFSKLELKISNQLVEYEKGLWDDTDTATYNRVKKAWDVYSAHNQEFIDLVRAGDAQGANQLLNQYYPEFLALVEAIEGLVELNEQYALLESAAAEEAYTNTVKLSVLAVSGIVLLMTVLGWLLTNTICRPLELVKALATSIASGDLTHQLPREQCNNDELGELADNCIMMQQNLQQLLESISAGVVQLGGAIDEMGAVTTQASEGFGQQQQQVDSMVSAMDQVRATVNEIAQNTETASSTATDAQDITNQGVELVTEGINGTTQAEQVILAASEQVFQLEQDSKNIGVVVDVIRDITEQTNLLALNAAIEAARAGSHGRGFAVVADEVRTLAGRTQESTARIVEIVSQLQERASIAGKEAQQSCSLIADCVSQSKMAVEAIQKTSASVKEITDMNIQIATACNEQAVVSEEITRNMSSIDGSSKELAIGANQIATTNEGLSQLASELQTMVHRFKLA</sequence>
<dbReference type="PRINTS" id="PR00260">
    <property type="entry name" value="CHEMTRNSDUCR"/>
</dbReference>
<dbReference type="GO" id="GO:0004888">
    <property type="term" value="F:transmembrane signaling receptor activity"/>
    <property type="evidence" value="ECO:0007669"/>
    <property type="project" value="InterPro"/>
</dbReference>
<comment type="similarity">
    <text evidence="3">Belongs to the methyl-accepting chemotaxis (MCP) protein family.</text>
</comment>
<reference evidence="8 9" key="1">
    <citation type="submission" date="2019-04" db="EMBL/GenBank/DDBJ databases">
        <authorList>
            <person name="Hwang J.C."/>
        </authorList>
    </citation>
    <scope>NUCLEOTIDE SEQUENCE [LARGE SCALE GENOMIC DNA]</scope>
    <source>
        <strain evidence="8 9">IMCC35002</strain>
    </source>
</reference>
<dbReference type="SMART" id="SM00304">
    <property type="entry name" value="HAMP"/>
    <property type="match status" value="1"/>
</dbReference>
<dbReference type="GO" id="GO:0006935">
    <property type="term" value="P:chemotaxis"/>
    <property type="evidence" value="ECO:0007669"/>
    <property type="project" value="InterPro"/>
</dbReference>
<name>A0A4U1BN79_9GAMM</name>
<dbReference type="InterPro" id="IPR004090">
    <property type="entry name" value="Chemotax_Me-accpt_rcpt"/>
</dbReference>
<dbReference type="SUPFAM" id="SSF58104">
    <property type="entry name" value="Methyl-accepting chemotaxis protein (MCP) signaling domain"/>
    <property type="match status" value="1"/>
</dbReference>
<dbReference type="RefSeq" id="WP_136863372.1">
    <property type="nucleotide sequence ID" value="NZ_SWCJ01000006.1"/>
</dbReference>
<dbReference type="CDD" id="cd19411">
    <property type="entry name" value="MCP2201-like_sensor"/>
    <property type="match status" value="1"/>
</dbReference>
<dbReference type="GO" id="GO:0016020">
    <property type="term" value="C:membrane"/>
    <property type="evidence" value="ECO:0007669"/>
    <property type="project" value="UniProtKB-SubCell"/>
</dbReference>
<dbReference type="InterPro" id="IPR003660">
    <property type="entry name" value="HAMP_dom"/>
</dbReference>
<accession>A0A4U1BN79</accession>
<dbReference type="FunFam" id="1.10.287.950:FF:000001">
    <property type="entry name" value="Methyl-accepting chemotaxis sensory transducer"/>
    <property type="match status" value="1"/>
</dbReference>
<dbReference type="InterPro" id="IPR047347">
    <property type="entry name" value="YvaQ-like_sensor"/>
</dbReference>
<evidence type="ECO:0000256" key="1">
    <source>
        <dbReference type="ARBA" id="ARBA00004370"/>
    </source>
</evidence>
<dbReference type="SMART" id="SM00283">
    <property type="entry name" value="MA"/>
    <property type="match status" value="1"/>
</dbReference>
<proteinExistence type="inferred from homology"/>